<dbReference type="GeneID" id="109377028"/>
<dbReference type="AlphaFoldDB" id="A0A8B7QKV5"/>
<evidence type="ECO:0000313" key="2">
    <source>
        <dbReference type="RefSeq" id="XP_019488780.1"/>
    </source>
</evidence>
<dbReference type="RefSeq" id="XP_019488780.1">
    <property type="nucleotide sequence ID" value="XM_019633235.1"/>
</dbReference>
<evidence type="ECO:0000313" key="1">
    <source>
        <dbReference type="Proteomes" id="UP000694851"/>
    </source>
</evidence>
<dbReference type="Proteomes" id="UP000694851">
    <property type="component" value="Unplaced"/>
</dbReference>
<gene>
    <name evidence="2" type="primary">CT83</name>
</gene>
<dbReference type="OrthoDB" id="9529309at2759"/>
<organism evidence="1 2">
    <name type="scientific">Hipposideros armiger</name>
    <name type="common">Great Himalayan leaf-nosed bat</name>
    <dbReference type="NCBI Taxonomy" id="186990"/>
    <lineage>
        <taxon>Eukaryota</taxon>
        <taxon>Metazoa</taxon>
        <taxon>Chordata</taxon>
        <taxon>Craniata</taxon>
        <taxon>Vertebrata</taxon>
        <taxon>Euteleostomi</taxon>
        <taxon>Mammalia</taxon>
        <taxon>Eutheria</taxon>
        <taxon>Laurasiatheria</taxon>
        <taxon>Chiroptera</taxon>
        <taxon>Yinpterochiroptera</taxon>
        <taxon>Rhinolophoidea</taxon>
        <taxon>Hipposideridae</taxon>
        <taxon>Hipposideros</taxon>
    </lineage>
</organism>
<name>A0A8B7QKV5_HIPAR</name>
<protein>
    <submittedName>
        <fullName evidence="2">Kita-kyushu lung cancer antigen 1</fullName>
    </submittedName>
</protein>
<dbReference type="PANTHER" id="PTHR38650:SF1">
    <property type="entry name" value="KITA-KYUSHU LUNG CANCER ANTIGEN 1"/>
    <property type="match status" value="1"/>
</dbReference>
<dbReference type="CTD" id="203413"/>
<keyword evidence="1" id="KW-1185">Reference proteome</keyword>
<sequence length="126" mass="14106">MSILFLLVGGLLFACMVVWKKRFQRNIGEMSSNSSSLALVRPSSFTWSTKSNTNASLTVNSLSQDVFINLPHSIAMQKKILVNLSIVEYKLAELEHILIIKAVKDALVNRKSIGMLRECTDIRGKH</sequence>
<accession>A0A8B7QKV5</accession>
<proteinExistence type="predicted"/>
<dbReference type="PANTHER" id="PTHR38650">
    <property type="entry name" value="KITA-KYUSHU LUNG CANCER ANTIGEN 1"/>
    <property type="match status" value="1"/>
</dbReference>
<dbReference type="Pfam" id="PF15204">
    <property type="entry name" value="KKLCAg1"/>
    <property type="match status" value="1"/>
</dbReference>
<dbReference type="KEGG" id="hai:109377028"/>
<dbReference type="InterPro" id="IPR027940">
    <property type="entry name" value="KKLCAg1"/>
</dbReference>
<reference evidence="2" key="1">
    <citation type="submission" date="2025-08" db="UniProtKB">
        <authorList>
            <consortium name="RefSeq"/>
        </authorList>
    </citation>
    <scope>IDENTIFICATION</scope>
    <source>
        <tissue evidence="2">Muscle</tissue>
    </source>
</reference>